<feature type="chain" id="PRO_5042855325" description="WW domain binding protein VOPP1" evidence="19">
    <location>
        <begin position="25"/>
        <end position="212"/>
    </location>
</feature>
<evidence type="ECO:0000256" key="15">
    <source>
        <dbReference type="ARBA" id="ARBA00035715"/>
    </source>
</evidence>
<evidence type="ECO:0000256" key="5">
    <source>
        <dbReference type="ARBA" id="ARBA00022729"/>
    </source>
</evidence>
<dbReference type="PANTHER" id="PTHR14971">
    <property type="entry name" value="VESICULAR, OVEREXPRESSED IN CANCER, PROSURVIVAL PROTEIN 1"/>
    <property type="match status" value="1"/>
</dbReference>
<feature type="compositionally biased region" description="Basic and acidic residues" evidence="17">
    <location>
        <begin position="156"/>
        <end position="172"/>
    </location>
</feature>
<evidence type="ECO:0000256" key="14">
    <source>
        <dbReference type="ARBA" id="ARBA00035708"/>
    </source>
</evidence>
<evidence type="ECO:0000256" key="8">
    <source>
        <dbReference type="ARBA" id="ARBA00023015"/>
    </source>
</evidence>
<dbReference type="Proteomes" id="UP001374579">
    <property type="component" value="Unassembled WGS sequence"/>
</dbReference>
<proteinExistence type="inferred from homology"/>
<evidence type="ECO:0000256" key="13">
    <source>
        <dbReference type="ARBA" id="ARBA00035628"/>
    </source>
</evidence>
<evidence type="ECO:0000256" key="6">
    <source>
        <dbReference type="ARBA" id="ARBA00022753"/>
    </source>
</evidence>
<evidence type="ECO:0000256" key="17">
    <source>
        <dbReference type="SAM" id="MobiDB-lite"/>
    </source>
</evidence>
<dbReference type="EMBL" id="JBAMIC010000003">
    <property type="protein sequence ID" value="KAK7110994.1"/>
    <property type="molecule type" value="Genomic_DNA"/>
</dbReference>
<dbReference type="PANTHER" id="PTHR14971:SF2">
    <property type="entry name" value="VESICULAR, OVEREXPRESSED IN CANCER, PROSURVIVAL PROTEIN 1"/>
    <property type="match status" value="1"/>
</dbReference>
<evidence type="ECO:0000256" key="1">
    <source>
        <dbReference type="ARBA" id="ARBA00004156"/>
    </source>
</evidence>
<accession>A0AAN9BTR2</accession>
<keyword evidence="7 18" id="KW-1133">Transmembrane helix</keyword>
<keyword evidence="12" id="KW-0968">Cytoplasmic vesicle</keyword>
<evidence type="ECO:0000256" key="2">
    <source>
        <dbReference type="ARBA" id="ARBA00004656"/>
    </source>
</evidence>
<feature type="compositionally biased region" description="Polar residues" evidence="17">
    <location>
        <begin position="177"/>
        <end position="197"/>
    </location>
</feature>
<keyword evidence="8" id="KW-0805">Transcription regulation</keyword>
<protein>
    <recommendedName>
        <fullName evidence="14">WW domain binding protein VOPP1</fullName>
    </recommendedName>
    <alternativeName>
        <fullName evidence="15">Vesicular, overexpressed in cancer, prosurvival protein 1</fullName>
    </alternativeName>
</protein>
<evidence type="ECO:0000256" key="18">
    <source>
        <dbReference type="SAM" id="Phobius"/>
    </source>
</evidence>
<feature type="compositionally biased region" description="Basic and acidic residues" evidence="17">
    <location>
        <begin position="198"/>
        <end position="212"/>
    </location>
</feature>
<feature type="region of interest" description="Disordered" evidence="17">
    <location>
        <begin position="151"/>
        <end position="212"/>
    </location>
</feature>
<comment type="subcellular location">
    <subcellularLocation>
        <location evidence="1">Cytoplasmic vesicle membrane</location>
    </subcellularLocation>
    <subcellularLocation>
        <location evidence="16">Endomembrane system</location>
        <topology evidence="16">Single-pass type I membrane protein</topology>
    </subcellularLocation>
    <subcellularLocation>
        <location evidence="13">Late endosome membrane</location>
        <topology evidence="13">Single-pass membrane protein</topology>
    </subcellularLocation>
    <subcellularLocation>
        <location evidence="2">Lysosome membrane</location>
    </subcellularLocation>
</comment>
<evidence type="ECO:0000256" key="4">
    <source>
        <dbReference type="ARBA" id="ARBA00022692"/>
    </source>
</evidence>
<name>A0AAN9BTR2_9CAEN</name>
<keyword evidence="4 18" id="KW-0812">Transmembrane</keyword>
<keyword evidence="5 19" id="KW-0732">Signal</keyword>
<sequence length="212" mass="23909">METSMSGITFIVFFLFSLFPVMDAVECSVLTNGRMVQFECGPSQTCCGSQCCPAGGPFYTHWYFWLAMCMFLMVVLGFMISACRHFRKERKLQQCCMRTKREIGSDLLLNYHLMRTDLLHLPLYDNASTSHQCHVGPLIYTSSTLLPSPPPYTLTHNDDINTGHTPAEHHDQPPPSYTQCLQQDGSHSVLSPPTDGTSRTESHRLRHSADDV</sequence>
<feature type="transmembrane region" description="Helical" evidence="18">
    <location>
        <begin position="62"/>
        <end position="83"/>
    </location>
</feature>
<dbReference type="InterPro" id="IPR026229">
    <property type="entry name" value="VOPP1"/>
</dbReference>
<evidence type="ECO:0000256" key="19">
    <source>
        <dbReference type="SAM" id="SignalP"/>
    </source>
</evidence>
<keyword evidence="9 18" id="KW-0472">Membrane</keyword>
<keyword evidence="6" id="KW-0967">Endosome</keyword>
<dbReference type="AlphaFoldDB" id="A0AAN9BTR2"/>
<keyword evidence="11" id="KW-0458">Lysosome</keyword>
<dbReference type="GO" id="GO:0031902">
    <property type="term" value="C:late endosome membrane"/>
    <property type="evidence" value="ECO:0007669"/>
    <property type="project" value="UniProtKB-SubCell"/>
</dbReference>
<dbReference type="GO" id="GO:0005765">
    <property type="term" value="C:lysosomal membrane"/>
    <property type="evidence" value="ECO:0007669"/>
    <property type="project" value="UniProtKB-SubCell"/>
</dbReference>
<evidence type="ECO:0000256" key="10">
    <source>
        <dbReference type="ARBA" id="ARBA00023163"/>
    </source>
</evidence>
<evidence type="ECO:0000256" key="7">
    <source>
        <dbReference type="ARBA" id="ARBA00022989"/>
    </source>
</evidence>
<gene>
    <name evidence="20" type="ORF">V1264_014782</name>
</gene>
<organism evidence="20 21">
    <name type="scientific">Littorina saxatilis</name>
    <dbReference type="NCBI Taxonomy" id="31220"/>
    <lineage>
        <taxon>Eukaryota</taxon>
        <taxon>Metazoa</taxon>
        <taxon>Spiralia</taxon>
        <taxon>Lophotrochozoa</taxon>
        <taxon>Mollusca</taxon>
        <taxon>Gastropoda</taxon>
        <taxon>Caenogastropoda</taxon>
        <taxon>Littorinimorpha</taxon>
        <taxon>Littorinoidea</taxon>
        <taxon>Littorinidae</taxon>
        <taxon>Littorina</taxon>
    </lineage>
</organism>
<evidence type="ECO:0000256" key="12">
    <source>
        <dbReference type="ARBA" id="ARBA00023329"/>
    </source>
</evidence>
<comment type="similarity">
    <text evidence="3">Belongs to the VOPP1/ECOP family.</text>
</comment>
<reference evidence="20 21" key="1">
    <citation type="submission" date="2024-02" db="EMBL/GenBank/DDBJ databases">
        <title>Chromosome-scale genome assembly of the rough periwinkle Littorina saxatilis.</title>
        <authorList>
            <person name="De Jode A."/>
            <person name="Faria R."/>
            <person name="Formenti G."/>
            <person name="Sims Y."/>
            <person name="Smith T.P."/>
            <person name="Tracey A."/>
            <person name="Wood J.M.D."/>
            <person name="Zagrodzka Z.B."/>
            <person name="Johannesson K."/>
            <person name="Butlin R.K."/>
            <person name="Leder E.H."/>
        </authorList>
    </citation>
    <scope>NUCLEOTIDE SEQUENCE [LARGE SCALE GENOMIC DNA]</scope>
    <source>
        <strain evidence="20">Snail1</strain>
        <tissue evidence="20">Muscle</tissue>
    </source>
</reference>
<evidence type="ECO:0000313" key="21">
    <source>
        <dbReference type="Proteomes" id="UP001374579"/>
    </source>
</evidence>
<keyword evidence="10" id="KW-0804">Transcription</keyword>
<evidence type="ECO:0000313" key="20">
    <source>
        <dbReference type="EMBL" id="KAK7110994.1"/>
    </source>
</evidence>
<evidence type="ECO:0000256" key="16">
    <source>
        <dbReference type="ARBA" id="ARBA00046288"/>
    </source>
</evidence>
<evidence type="ECO:0000256" key="9">
    <source>
        <dbReference type="ARBA" id="ARBA00023136"/>
    </source>
</evidence>
<keyword evidence="21" id="KW-1185">Reference proteome</keyword>
<feature type="signal peptide" evidence="19">
    <location>
        <begin position="1"/>
        <end position="24"/>
    </location>
</feature>
<comment type="caution">
    <text evidence="20">The sequence shown here is derived from an EMBL/GenBank/DDBJ whole genome shotgun (WGS) entry which is preliminary data.</text>
</comment>
<evidence type="ECO:0000256" key="11">
    <source>
        <dbReference type="ARBA" id="ARBA00023228"/>
    </source>
</evidence>
<evidence type="ECO:0000256" key="3">
    <source>
        <dbReference type="ARBA" id="ARBA00006655"/>
    </source>
</evidence>